<reference evidence="1" key="2">
    <citation type="journal article" date="2015" name="Fish Shellfish Immunol.">
        <title>Early steps in the European eel (Anguilla anguilla)-Vibrio vulnificus interaction in the gills: Role of the RtxA13 toxin.</title>
        <authorList>
            <person name="Callol A."/>
            <person name="Pajuelo D."/>
            <person name="Ebbesson L."/>
            <person name="Teles M."/>
            <person name="MacKenzie S."/>
            <person name="Amaro C."/>
        </authorList>
    </citation>
    <scope>NUCLEOTIDE SEQUENCE</scope>
</reference>
<accession>A0A0E9XCJ3</accession>
<dbReference type="EMBL" id="GBXM01008228">
    <property type="protein sequence ID" value="JAI00350.1"/>
    <property type="molecule type" value="Transcribed_RNA"/>
</dbReference>
<evidence type="ECO:0000313" key="1">
    <source>
        <dbReference type="EMBL" id="JAI00350.1"/>
    </source>
</evidence>
<name>A0A0E9XCJ3_ANGAN</name>
<proteinExistence type="predicted"/>
<organism evidence="1">
    <name type="scientific">Anguilla anguilla</name>
    <name type="common">European freshwater eel</name>
    <name type="synonym">Muraena anguilla</name>
    <dbReference type="NCBI Taxonomy" id="7936"/>
    <lineage>
        <taxon>Eukaryota</taxon>
        <taxon>Metazoa</taxon>
        <taxon>Chordata</taxon>
        <taxon>Craniata</taxon>
        <taxon>Vertebrata</taxon>
        <taxon>Euteleostomi</taxon>
        <taxon>Actinopterygii</taxon>
        <taxon>Neopterygii</taxon>
        <taxon>Teleostei</taxon>
        <taxon>Anguilliformes</taxon>
        <taxon>Anguillidae</taxon>
        <taxon>Anguilla</taxon>
    </lineage>
</organism>
<sequence length="55" mass="6334">MTPSKQILNKLTYSLFHITLASKLDFNRGISGNHHWNMKSHRVTPQLQDSLSDLI</sequence>
<protein>
    <submittedName>
        <fullName evidence="1">Uncharacterized protein</fullName>
    </submittedName>
</protein>
<reference evidence="1" key="1">
    <citation type="submission" date="2014-11" db="EMBL/GenBank/DDBJ databases">
        <authorList>
            <person name="Amaro Gonzalez C."/>
        </authorList>
    </citation>
    <scope>NUCLEOTIDE SEQUENCE</scope>
</reference>
<dbReference type="AlphaFoldDB" id="A0A0E9XCJ3"/>